<organism evidence="1">
    <name type="scientific">Magallana gigas</name>
    <name type="common">Pacific oyster</name>
    <name type="synonym">Crassostrea gigas</name>
    <dbReference type="NCBI Taxonomy" id="29159"/>
    <lineage>
        <taxon>Eukaryota</taxon>
        <taxon>Metazoa</taxon>
        <taxon>Spiralia</taxon>
        <taxon>Lophotrochozoa</taxon>
        <taxon>Mollusca</taxon>
        <taxon>Bivalvia</taxon>
        <taxon>Autobranchia</taxon>
        <taxon>Pteriomorphia</taxon>
        <taxon>Ostreida</taxon>
        <taxon>Ostreoidea</taxon>
        <taxon>Ostreidae</taxon>
        <taxon>Magallana</taxon>
    </lineage>
</organism>
<dbReference type="GO" id="GO:0000209">
    <property type="term" value="P:protein polyubiquitination"/>
    <property type="evidence" value="ECO:0007669"/>
    <property type="project" value="TreeGrafter"/>
</dbReference>
<dbReference type="Gene3D" id="2.120.10.30">
    <property type="entry name" value="TolB, C-terminal domain"/>
    <property type="match status" value="2"/>
</dbReference>
<dbReference type="EMBL" id="JH815922">
    <property type="protein sequence ID" value="EKC25121.1"/>
    <property type="molecule type" value="Genomic_DNA"/>
</dbReference>
<dbReference type="InterPro" id="IPR050952">
    <property type="entry name" value="TRIM-NHL_E3_ligases"/>
</dbReference>
<evidence type="ECO:0000313" key="1">
    <source>
        <dbReference type="EMBL" id="EKC25121.1"/>
    </source>
</evidence>
<dbReference type="GO" id="GO:0061630">
    <property type="term" value="F:ubiquitin protein ligase activity"/>
    <property type="evidence" value="ECO:0007669"/>
    <property type="project" value="TreeGrafter"/>
</dbReference>
<dbReference type="GO" id="GO:0008270">
    <property type="term" value="F:zinc ion binding"/>
    <property type="evidence" value="ECO:0007669"/>
    <property type="project" value="UniProtKB-KW"/>
</dbReference>
<dbReference type="InParanoid" id="K1QUB0"/>
<dbReference type="PANTHER" id="PTHR24104:SF25">
    <property type="entry name" value="PROTEIN LIN-41"/>
    <property type="match status" value="1"/>
</dbReference>
<gene>
    <name evidence="1" type="ORF">CGI_10012266</name>
</gene>
<proteinExistence type="predicted"/>
<reference evidence="1" key="1">
    <citation type="journal article" date="2012" name="Nature">
        <title>The oyster genome reveals stress adaptation and complexity of shell formation.</title>
        <authorList>
            <person name="Zhang G."/>
            <person name="Fang X."/>
            <person name="Guo X."/>
            <person name="Li L."/>
            <person name="Luo R."/>
            <person name="Xu F."/>
            <person name="Yang P."/>
            <person name="Zhang L."/>
            <person name="Wang X."/>
            <person name="Qi H."/>
            <person name="Xiong Z."/>
            <person name="Que H."/>
            <person name="Xie Y."/>
            <person name="Holland P.W."/>
            <person name="Paps J."/>
            <person name="Zhu Y."/>
            <person name="Wu F."/>
            <person name="Chen Y."/>
            <person name="Wang J."/>
            <person name="Peng C."/>
            <person name="Meng J."/>
            <person name="Yang L."/>
            <person name="Liu J."/>
            <person name="Wen B."/>
            <person name="Zhang N."/>
            <person name="Huang Z."/>
            <person name="Zhu Q."/>
            <person name="Feng Y."/>
            <person name="Mount A."/>
            <person name="Hedgecock D."/>
            <person name="Xu Z."/>
            <person name="Liu Y."/>
            <person name="Domazet-Loso T."/>
            <person name="Du Y."/>
            <person name="Sun X."/>
            <person name="Zhang S."/>
            <person name="Liu B."/>
            <person name="Cheng P."/>
            <person name="Jiang X."/>
            <person name="Li J."/>
            <person name="Fan D."/>
            <person name="Wang W."/>
            <person name="Fu W."/>
            <person name="Wang T."/>
            <person name="Wang B."/>
            <person name="Zhang J."/>
            <person name="Peng Z."/>
            <person name="Li Y."/>
            <person name="Li N."/>
            <person name="Wang J."/>
            <person name="Chen M."/>
            <person name="He Y."/>
            <person name="Tan F."/>
            <person name="Song X."/>
            <person name="Zheng Q."/>
            <person name="Huang R."/>
            <person name="Yang H."/>
            <person name="Du X."/>
            <person name="Chen L."/>
            <person name="Yang M."/>
            <person name="Gaffney P.M."/>
            <person name="Wang S."/>
            <person name="Luo L."/>
            <person name="She Z."/>
            <person name="Ming Y."/>
            <person name="Huang W."/>
            <person name="Zhang S."/>
            <person name="Huang B."/>
            <person name="Zhang Y."/>
            <person name="Qu T."/>
            <person name="Ni P."/>
            <person name="Miao G."/>
            <person name="Wang J."/>
            <person name="Wang Q."/>
            <person name="Steinberg C.E."/>
            <person name="Wang H."/>
            <person name="Li N."/>
            <person name="Qian L."/>
            <person name="Zhang G."/>
            <person name="Li Y."/>
            <person name="Yang H."/>
            <person name="Liu X."/>
            <person name="Wang J."/>
            <person name="Yin Y."/>
            <person name="Wang J."/>
        </authorList>
    </citation>
    <scope>NUCLEOTIDE SEQUENCE [LARGE SCALE GENOMIC DNA]</scope>
    <source>
        <strain evidence="1">05x7-T-G4-1.051#20</strain>
    </source>
</reference>
<dbReference type="AlphaFoldDB" id="K1QUB0"/>
<dbReference type="PANTHER" id="PTHR24104">
    <property type="entry name" value="E3 UBIQUITIN-PROTEIN LIGASE NHLRC1-RELATED"/>
    <property type="match status" value="1"/>
</dbReference>
<dbReference type="InterPro" id="IPR011042">
    <property type="entry name" value="6-blade_b-propeller_TolB-like"/>
</dbReference>
<name>K1QUB0_MAGGI</name>
<dbReference type="HOGENOM" id="CLU_007742_4_0_1"/>
<dbReference type="GO" id="GO:0043161">
    <property type="term" value="P:proteasome-mediated ubiquitin-dependent protein catabolic process"/>
    <property type="evidence" value="ECO:0007669"/>
    <property type="project" value="TreeGrafter"/>
</dbReference>
<sequence length="234" mass="26519">MKLYNLQGELIKSIQTKSKKTPSDIEVTRSGDIVYADYNDLSINIVRNSQISEVIKLEGWRPRNVCSALYDDFLVFMDSDTDRQSKIVRYCGNIPKQSISLNDEGQPLYSYGPSFKYMSENRNLDICVADWGASAVVVVNHAGKHRFTYMGPPSSSSSTKAFDPYGITTDSQSRILIADCFNHRIHILHQDGQFLCFICSCGLERPVDLCVDSKDNLFVAERFTGNVKKIQYKR</sequence>
<dbReference type="SUPFAM" id="SSF101898">
    <property type="entry name" value="NHL repeat"/>
    <property type="match status" value="1"/>
</dbReference>
<accession>K1QUB0</accession>
<protein>
    <submittedName>
        <fullName evidence="1">Uncharacterized protein</fullName>
    </submittedName>
</protein>